<accession>A0A937XG95</accession>
<feature type="chain" id="PRO_5037696965" description="TolC family protein" evidence="1">
    <location>
        <begin position="19"/>
        <end position="340"/>
    </location>
</feature>
<evidence type="ECO:0000313" key="3">
    <source>
        <dbReference type="Proteomes" id="UP000779900"/>
    </source>
</evidence>
<name>A0A937XG95_UNCW3</name>
<evidence type="ECO:0008006" key="4">
    <source>
        <dbReference type="Google" id="ProtNLM"/>
    </source>
</evidence>
<gene>
    <name evidence="2" type="ORF">FJY68_04375</name>
</gene>
<proteinExistence type="predicted"/>
<sequence length="340" mass="38073">MKRLIVVCLLLLVGVAAAQTERERVRTELVKTDELLAEVKPIVDGTRVEEAKQLFRWAVSLQQSAWSSFQLRLHGRARDLTLRARERARQAKVAAEIDPERVREEVRRTRDAMAEFGPAIVRANIPRANQLWKMAQTEQAAAENHLAASRYGYALKFTLAAREHGRAAFAAIRGRVGVERVERELDRTDGLIEKARDRLGQTTARRATEVLNKAVELQRQARQAFSENRPLAALRQTLAARDLLLRAWEAGRAGVTLELVEQAMAGNDALVSDWAESIRAGADSPAAKLLEQGIRHQENARGMLAQGQLRLALAECHKARRLLQRAVELVQTEDAPYGPR</sequence>
<protein>
    <recommendedName>
        <fullName evidence="4">TolC family protein</fullName>
    </recommendedName>
</protein>
<organism evidence="2 3">
    <name type="scientific">candidate division WOR-3 bacterium</name>
    <dbReference type="NCBI Taxonomy" id="2052148"/>
    <lineage>
        <taxon>Bacteria</taxon>
        <taxon>Bacteria division WOR-3</taxon>
    </lineage>
</organism>
<evidence type="ECO:0000256" key="1">
    <source>
        <dbReference type="SAM" id="SignalP"/>
    </source>
</evidence>
<dbReference type="EMBL" id="VGIR01000018">
    <property type="protein sequence ID" value="MBM3331073.1"/>
    <property type="molecule type" value="Genomic_DNA"/>
</dbReference>
<evidence type="ECO:0000313" key="2">
    <source>
        <dbReference type="EMBL" id="MBM3331073.1"/>
    </source>
</evidence>
<feature type="signal peptide" evidence="1">
    <location>
        <begin position="1"/>
        <end position="18"/>
    </location>
</feature>
<keyword evidence="1" id="KW-0732">Signal</keyword>
<dbReference type="AlphaFoldDB" id="A0A937XG95"/>
<dbReference type="Proteomes" id="UP000779900">
    <property type="component" value="Unassembled WGS sequence"/>
</dbReference>
<reference evidence="2" key="1">
    <citation type="submission" date="2019-03" db="EMBL/GenBank/DDBJ databases">
        <title>Lake Tanganyika Metagenome-Assembled Genomes (MAGs).</title>
        <authorList>
            <person name="Tran P."/>
        </authorList>
    </citation>
    <scope>NUCLEOTIDE SEQUENCE</scope>
    <source>
        <strain evidence="2">K_DeepCast_150m_m2_040</strain>
    </source>
</reference>
<comment type="caution">
    <text evidence="2">The sequence shown here is derived from an EMBL/GenBank/DDBJ whole genome shotgun (WGS) entry which is preliminary data.</text>
</comment>